<protein>
    <submittedName>
        <fullName evidence="1">Uncharacterized protein</fullName>
    </submittedName>
</protein>
<evidence type="ECO:0000313" key="2">
    <source>
        <dbReference type="EMBL" id="CAF1328553.1"/>
    </source>
</evidence>
<dbReference type="EMBL" id="CAJNOQ010003674">
    <property type="protein sequence ID" value="CAF1024157.1"/>
    <property type="molecule type" value="Genomic_DNA"/>
</dbReference>
<accession>A0A814IHI7</accession>
<reference evidence="1" key="1">
    <citation type="submission" date="2021-02" db="EMBL/GenBank/DDBJ databases">
        <authorList>
            <person name="Nowell W R."/>
        </authorList>
    </citation>
    <scope>NUCLEOTIDE SEQUENCE</scope>
</reference>
<evidence type="ECO:0000313" key="4">
    <source>
        <dbReference type="EMBL" id="CAF4139827.1"/>
    </source>
</evidence>
<dbReference type="Proteomes" id="UP000681722">
    <property type="component" value="Unassembled WGS sequence"/>
</dbReference>
<dbReference type="EMBL" id="CAJOBC010003674">
    <property type="protein sequence ID" value="CAF3795440.1"/>
    <property type="molecule type" value="Genomic_DNA"/>
</dbReference>
<sequence length="86" mass="9846">MVINRPFDQSILVSTDALNEYGNDGWELCVTILRNTMGDYHNRKFEDGMMKALVTDDKSRDVSDFSLCNDDEMKSPEGYDNVRKAC</sequence>
<comment type="caution">
    <text evidence="1">The sequence shown here is derived from an EMBL/GenBank/DDBJ whole genome shotgun (WGS) entry which is preliminary data.</text>
</comment>
<evidence type="ECO:0000313" key="1">
    <source>
        <dbReference type="EMBL" id="CAF1024157.1"/>
    </source>
</evidence>
<dbReference type="Proteomes" id="UP000663829">
    <property type="component" value="Unassembled WGS sequence"/>
</dbReference>
<dbReference type="Proteomes" id="UP000682733">
    <property type="component" value="Unassembled WGS sequence"/>
</dbReference>
<keyword evidence="5" id="KW-1185">Reference proteome</keyword>
<dbReference type="AlphaFoldDB" id="A0A814IHI7"/>
<organism evidence="1 5">
    <name type="scientific">Didymodactylos carnosus</name>
    <dbReference type="NCBI Taxonomy" id="1234261"/>
    <lineage>
        <taxon>Eukaryota</taxon>
        <taxon>Metazoa</taxon>
        <taxon>Spiralia</taxon>
        <taxon>Gnathifera</taxon>
        <taxon>Rotifera</taxon>
        <taxon>Eurotatoria</taxon>
        <taxon>Bdelloidea</taxon>
        <taxon>Philodinida</taxon>
        <taxon>Philodinidae</taxon>
        <taxon>Didymodactylos</taxon>
    </lineage>
</organism>
<evidence type="ECO:0000313" key="5">
    <source>
        <dbReference type="Proteomes" id="UP000663829"/>
    </source>
</evidence>
<evidence type="ECO:0000313" key="3">
    <source>
        <dbReference type="EMBL" id="CAF3795440.1"/>
    </source>
</evidence>
<name>A0A814IHI7_9BILA</name>
<gene>
    <name evidence="1" type="ORF">GPM918_LOCUS14939</name>
    <name evidence="2" type="ORF">OVA965_LOCUS29773</name>
    <name evidence="3" type="ORF">SRO942_LOCUS14939</name>
    <name evidence="4" type="ORF">TMI583_LOCUS30555</name>
</gene>
<dbReference type="Proteomes" id="UP000677228">
    <property type="component" value="Unassembled WGS sequence"/>
</dbReference>
<proteinExistence type="predicted"/>
<dbReference type="EMBL" id="CAJNOK010021189">
    <property type="protein sequence ID" value="CAF1328553.1"/>
    <property type="molecule type" value="Genomic_DNA"/>
</dbReference>
<dbReference type="EMBL" id="CAJOBA010042799">
    <property type="protein sequence ID" value="CAF4139827.1"/>
    <property type="molecule type" value="Genomic_DNA"/>
</dbReference>